<dbReference type="PROSITE" id="PS51462">
    <property type="entry name" value="NUDIX"/>
    <property type="match status" value="1"/>
</dbReference>
<sequence length="141" mass="15803">MNIPHSIVRIFLMLPNGQIVAQLRDNIPGIASQGMLSTFGGAVDLGESPKQAAVRELEEETCLNTNYTMEFIATFIHPKTQKNPQILQENHLFLARVSNFEDIEIKEGVGFVVLRKDVDFGKVNAGEGTQMAWKLLQEYLK</sequence>
<name>A0ABU8YH53_9CYAN</name>
<keyword evidence="3" id="KW-1185">Reference proteome</keyword>
<evidence type="ECO:0000313" key="3">
    <source>
        <dbReference type="Proteomes" id="UP001384579"/>
    </source>
</evidence>
<comment type="caution">
    <text evidence="2">The sequence shown here is derived from an EMBL/GenBank/DDBJ whole genome shotgun (WGS) entry which is preliminary data.</text>
</comment>
<evidence type="ECO:0000313" key="2">
    <source>
        <dbReference type="EMBL" id="MEK0183698.1"/>
    </source>
</evidence>
<organism evidence="2 3">
    <name type="scientific">Microcoleus anatoxicus PTRS2</name>
    <dbReference type="NCBI Taxonomy" id="2705321"/>
    <lineage>
        <taxon>Bacteria</taxon>
        <taxon>Bacillati</taxon>
        <taxon>Cyanobacteriota</taxon>
        <taxon>Cyanophyceae</taxon>
        <taxon>Oscillatoriophycideae</taxon>
        <taxon>Oscillatoriales</taxon>
        <taxon>Microcoleaceae</taxon>
        <taxon>Microcoleus</taxon>
        <taxon>Microcoleus anatoxicus</taxon>
    </lineage>
</organism>
<dbReference type="InterPro" id="IPR015797">
    <property type="entry name" value="NUDIX_hydrolase-like_dom_sf"/>
</dbReference>
<reference evidence="2 3" key="1">
    <citation type="journal article" date="2020" name="Harmful Algae">
        <title>Molecular and morphological characterization of a novel dihydroanatoxin-a producing Microcoleus species (cyanobacteria) from the Russian River, California, USA.</title>
        <authorList>
            <person name="Conklin K.Y."/>
            <person name="Stancheva R."/>
            <person name="Otten T.G."/>
            <person name="Fadness R."/>
            <person name="Boyer G.L."/>
            <person name="Read B."/>
            <person name="Zhang X."/>
            <person name="Sheath R.G."/>
        </authorList>
    </citation>
    <scope>NUCLEOTIDE SEQUENCE [LARGE SCALE GENOMIC DNA]</scope>
    <source>
        <strain evidence="2 3">PTRS2</strain>
    </source>
</reference>
<dbReference type="Proteomes" id="UP001384579">
    <property type="component" value="Unassembled WGS sequence"/>
</dbReference>
<feature type="domain" description="Nudix hydrolase" evidence="1">
    <location>
        <begin position="3"/>
        <end position="141"/>
    </location>
</feature>
<evidence type="ECO:0000259" key="1">
    <source>
        <dbReference type="PROSITE" id="PS51462"/>
    </source>
</evidence>
<dbReference type="RefSeq" id="WP_340518109.1">
    <property type="nucleotide sequence ID" value="NZ_JBBLXS010000017.1"/>
</dbReference>
<accession>A0ABU8YH53</accession>
<dbReference type="EMBL" id="JBBLXS010000017">
    <property type="protein sequence ID" value="MEK0183698.1"/>
    <property type="molecule type" value="Genomic_DNA"/>
</dbReference>
<gene>
    <name evidence="2" type="ORF">WMG39_02420</name>
</gene>
<dbReference type="InterPro" id="IPR000086">
    <property type="entry name" value="NUDIX_hydrolase_dom"/>
</dbReference>
<proteinExistence type="predicted"/>
<dbReference type="Pfam" id="PF00293">
    <property type="entry name" value="NUDIX"/>
    <property type="match status" value="1"/>
</dbReference>
<dbReference type="SUPFAM" id="SSF55811">
    <property type="entry name" value="Nudix"/>
    <property type="match status" value="1"/>
</dbReference>
<dbReference type="Gene3D" id="3.90.79.10">
    <property type="entry name" value="Nucleoside Triphosphate Pyrophosphohydrolase"/>
    <property type="match status" value="1"/>
</dbReference>
<protein>
    <submittedName>
        <fullName evidence="2">NUDIX domain-containing protein</fullName>
    </submittedName>
</protein>